<dbReference type="EMBL" id="LGTL01000023">
    <property type="protein sequence ID" value="KPA75787.1"/>
    <property type="molecule type" value="Genomic_DNA"/>
</dbReference>
<evidence type="ECO:0000256" key="1">
    <source>
        <dbReference type="SAM" id="MobiDB-lite"/>
    </source>
</evidence>
<feature type="region of interest" description="Disordered" evidence="1">
    <location>
        <begin position="263"/>
        <end position="290"/>
    </location>
</feature>
<feature type="transmembrane region" description="Helical" evidence="2">
    <location>
        <begin position="83"/>
        <end position="107"/>
    </location>
</feature>
<feature type="transmembrane region" description="Helical" evidence="2">
    <location>
        <begin position="42"/>
        <end position="63"/>
    </location>
</feature>
<feature type="region of interest" description="Disordered" evidence="1">
    <location>
        <begin position="206"/>
        <end position="246"/>
    </location>
</feature>
<feature type="region of interest" description="Disordered" evidence="1">
    <location>
        <begin position="152"/>
        <end position="176"/>
    </location>
</feature>
<dbReference type="VEuPathDB" id="TriTrypDB:LpyrH10_23_0990"/>
<evidence type="ECO:0000256" key="2">
    <source>
        <dbReference type="SAM" id="Phobius"/>
    </source>
</evidence>
<dbReference type="GeneID" id="26908599"/>
<feature type="compositionally biased region" description="Polar residues" evidence="1">
    <location>
        <begin position="263"/>
        <end position="274"/>
    </location>
</feature>
<dbReference type="AlphaFoldDB" id="A0A0M9FTR1"/>
<gene>
    <name evidence="3" type="ORF">ABB37_08314</name>
</gene>
<evidence type="ECO:0000313" key="3">
    <source>
        <dbReference type="EMBL" id="KPA75787.1"/>
    </source>
</evidence>
<accession>A0A0M9FTR1</accession>
<comment type="caution">
    <text evidence="3">The sequence shown here is derived from an EMBL/GenBank/DDBJ whole genome shotgun (WGS) entry which is preliminary data.</text>
</comment>
<sequence length="329" mass="36162">MSFNEVFEDTCESYGVDSRLLYNDIEQQANKRFRYSRQLVSWSRVLAVTAVAAAGVAGLAAYYQRAQIHRVWRLRHPHRVRQLSLLTLASGGVSVGTLLFLISPAGFMRLHDKAVTRTKQLDAIAVAALVQEQNFCTLAAWGRAAAAATCKTQSCRTSSPRHRQDPQRAERPIDGPFGTAAPWVWREVVVDPTQLLSEREAASKHAAKVAREDVVQTFENTQTEAERRTKRKEASSSSSSDAVRDGVDEAKKALAAELLVTRSSSSSPCTTAAENAQAEKGAEGSDLPARRRVWTRTTDTAELQTILAATVDMWESLVKAKAETVAEVF</sequence>
<protein>
    <recommendedName>
        <fullName evidence="5">Transmembrane protein</fullName>
    </recommendedName>
</protein>
<dbReference type="RefSeq" id="XP_015654226.1">
    <property type="nucleotide sequence ID" value="XM_015807277.1"/>
</dbReference>
<keyword evidence="4" id="KW-1185">Reference proteome</keyword>
<keyword evidence="2" id="KW-0812">Transmembrane</keyword>
<evidence type="ECO:0000313" key="4">
    <source>
        <dbReference type="Proteomes" id="UP000037923"/>
    </source>
</evidence>
<proteinExistence type="predicted"/>
<feature type="compositionally biased region" description="Basic and acidic residues" evidence="1">
    <location>
        <begin position="162"/>
        <end position="173"/>
    </location>
</feature>
<name>A0A0M9FTR1_LEPPY</name>
<evidence type="ECO:0008006" key="5">
    <source>
        <dbReference type="Google" id="ProtNLM"/>
    </source>
</evidence>
<keyword evidence="2" id="KW-0472">Membrane</keyword>
<dbReference type="Proteomes" id="UP000037923">
    <property type="component" value="Unassembled WGS sequence"/>
</dbReference>
<keyword evidence="2" id="KW-1133">Transmembrane helix</keyword>
<dbReference type="OMA" id="DECVAMW"/>
<dbReference type="OrthoDB" id="262622at2759"/>
<reference evidence="3 4" key="1">
    <citation type="submission" date="2015-07" db="EMBL/GenBank/DDBJ databases">
        <title>High-quality genome of monoxenous trypanosomatid Leptomonas pyrrhocoris.</title>
        <authorList>
            <person name="Flegontov P."/>
            <person name="Butenko A."/>
            <person name="Firsov S."/>
            <person name="Vlcek C."/>
            <person name="Logacheva M.D."/>
            <person name="Field M."/>
            <person name="Filatov D."/>
            <person name="Flegontova O."/>
            <person name="Gerasimov E."/>
            <person name="Jackson A.P."/>
            <person name="Kelly S."/>
            <person name="Opperdoes F."/>
            <person name="O'Reilly A."/>
            <person name="Votypka J."/>
            <person name="Yurchenko V."/>
            <person name="Lukes J."/>
        </authorList>
    </citation>
    <scope>NUCLEOTIDE SEQUENCE [LARGE SCALE GENOMIC DNA]</scope>
    <source>
        <strain evidence="3">H10</strain>
    </source>
</reference>
<organism evidence="3 4">
    <name type="scientific">Leptomonas pyrrhocoris</name>
    <name type="common">Firebug parasite</name>
    <dbReference type="NCBI Taxonomy" id="157538"/>
    <lineage>
        <taxon>Eukaryota</taxon>
        <taxon>Discoba</taxon>
        <taxon>Euglenozoa</taxon>
        <taxon>Kinetoplastea</taxon>
        <taxon>Metakinetoplastina</taxon>
        <taxon>Trypanosomatida</taxon>
        <taxon>Trypanosomatidae</taxon>
        <taxon>Leishmaniinae</taxon>
        <taxon>Leptomonas</taxon>
    </lineage>
</organism>